<evidence type="ECO:0000256" key="6">
    <source>
        <dbReference type="ARBA" id="ARBA00022824"/>
    </source>
</evidence>
<feature type="transmembrane region" description="Helical" evidence="9">
    <location>
        <begin position="348"/>
        <end position="366"/>
    </location>
</feature>
<dbReference type="Pfam" id="PF06728">
    <property type="entry name" value="PIG-U"/>
    <property type="match status" value="1"/>
</dbReference>
<feature type="transmembrane region" description="Helical" evidence="9">
    <location>
        <begin position="265"/>
        <end position="289"/>
    </location>
</feature>
<sequence>MDDTFRRRRSPPGFCRFVLVPDQPRLRRAADPREARGLDIDLLQIDPPCRRRRTTMCSLLRLPLYDCRWHGHFQVCQTSSAGVLMQEGLFLYNHGLSPYDGGVFHQAPLLLPLFSLLPDPARYPLVTVLLYTLVDLASAYALMQIFASGQSYASRFFTSSRESKRWSSSAVAAAHLFNPFVVLTCLARSTNVFGNLFILVSVLKACRGAAFGSAFALALASYMSLHPLLLLPPLAVLCYDSSIMRNKNASKDGRNSALVPFAAKYTAVFAVAIAILFALSYALTGNWSFISSVYASRLLLPDLTPNVGLWWYFFIEIFDSFRNFFLGVFWLHMVSYSPALIIRLRDQPLAAVVLMCGIFAIFQPYANVGDAGFWLSLLSMYGHVHELSRYAFPAISALIYTTLLGPAFYYLWVYAGSGNANFFYAITLVWSLALSVILADMLYAIIRDEWEKERPEMKGKEARQI</sequence>
<comment type="subcellular location">
    <subcellularLocation>
        <location evidence="1">Endoplasmic reticulum membrane</location>
        <topology evidence="1">Multi-pass membrane protein</topology>
    </subcellularLocation>
</comment>
<feature type="transmembrane region" description="Helical" evidence="9">
    <location>
        <begin position="423"/>
        <end position="446"/>
    </location>
</feature>
<organism evidence="10 11">
    <name type="scientific">Aureobasidium pullulans</name>
    <name type="common">Black yeast</name>
    <name type="synonym">Pullularia pullulans</name>
    <dbReference type="NCBI Taxonomy" id="5580"/>
    <lineage>
        <taxon>Eukaryota</taxon>
        <taxon>Fungi</taxon>
        <taxon>Dikarya</taxon>
        <taxon>Ascomycota</taxon>
        <taxon>Pezizomycotina</taxon>
        <taxon>Dothideomycetes</taxon>
        <taxon>Dothideomycetidae</taxon>
        <taxon>Dothideales</taxon>
        <taxon>Saccotheciaceae</taxon>
        <taxon>Aureobasidium</taxon>
    </lineage>
</organism>
<reference evidence="10 11" key="1">
    <citation type="submission" date="2018-10" db="EMBL/GenBank/DDBJ databases">
        <title>Fifty Aureobasidium pullulans genomes reveal a recombining polyextremotolerant generalist.</title>
        <authorList>
            <person name="Gostincar C."/>
            <person name="Turk M."/>
            <person name="Zajc J."/>
            <person name="Gunde-Cimerman N."/>
        </authorList>
    </citation>
    <scope>NUCLEOTIDE SEQUENCE [LARGE SCALE GENOMIC DNA]</scope>
    <source>
        <strain evidence="10 11">EXF-10751</strain>
    </source>
</reference>
<keyword evidence="4" id="KW-0337">GPI-anchor biosynthesis</keyword>
<gene>
    <name evidence="10" type="ORF">D6D20_06663</name>
</gene>
<evidence type="ECO:0000256" key="4">
    <source>
        <dbReference type="ARBA" id="ARBA00022502"/>
    </source>
</evidence>
<evidence type="ECO:0000256" key="9">
    <source>
        <dbReference type="SAM" id="Phobius"/>
    </source>
</evidence>
<dbReference type="EMBL" id="QZAN01000081">
    <property type="protein sequence ID" value="THW59236.1"/>
    <property type="molecule type" value="Genomic_DNA"/>
</dbReference>
<name>A0A4S8Z2M2_AURPU</name>
<proteinExistence type="inferred from homology"/>
<keyword evidence="7 9" id="KW-1133">Transmembrane helix</keyword>
<dbReference type="AlphaFoldDB" id="A0A4S8Z2M2"/>
<accession>A0A4S8Z2M2</accession>
<evidence type="ECO:0000256" key="3">
    <source>
        <dbReference type="ARBA" id="ARBA00010026"/>
    </source>
</evidence>
<keyword evidence="8 9" id="KW-0472">Membrane</keyword>
<dbReference type="Proteomes" id="UP000310421">
    <property type="component" value="Unassembled WGS sequence"/>
</dbReference>
<comment type="similarity">
    <text evidence="3">Belongs to the PIGU family.</text>
</comment>
<dbReference type="GO" id="GO:0016255">
    <property type="term" value="P:attachment of GPI anchor to protein"/>
    <property type="evidence" value="ECO:0007669"/>
    <property type="project" value="InterPro"/>
</dbReference>
<evidence type="ECO:0000256" key="8">
    <source>
        <dbReference type="ARBA" id="ARBA00023136"/>
    </source>
</evidence>
<evidence type="ECO:0000256" key="1">
    <source>
        <dbReference type="ARBA" id="ARBA00004477"/>
    </source>
</evidence>
<feature type="transmembrane region" description="Helical" evidence="9">
    <location>
        <begin position="309"/>
        <end position="336"/>
    </location>
</feature>
<evidence type="ECO:0000313" key="11">
    <source>
        <dbReference type="Proteomes" id="UP000310421"/>
    </source>
</evidence>
<evidence type="ECO:0000256" key="5">
    <source>
        <dbReference type="ARBA" id="ARBA00022692"/>
    </source>
</evidence>
<dbReference type="InterPro" id="IPR009600">
    <property type="entry name" value="PIG-U"/>
</dbReference>
<comment type="caution">
    <text evidence="10">The sequence shown here is derived from an EMBL/GenBank/DDBJ whole genome shotgun (WGS) entry which is preliminary data.</text>
</comment>
<dbReference type="GO" id="GO:0006506">
    <property type="term" value="P:GPI anchor biosynthetic process"/>
    <property type="evidence" value="ECO:0007669"/>
    <property type="project" value="UniProtKB-UniPathway"/>
</dbReference>
<feature type="transmembrane region" description="Helical" evidence="9">
    <location>
        <begin position="123"/>
        <end position="146"/>
    </location>
</feature>
<feature type="transmembrane region" description="Helical" evidence="9">
    <location>
        <begin position="390"/>
        <end position="411"/>
    </location>
</feature>
<evidence type="ECO:0000313" key="10">
    <source>
        <dbReference type="EMBL" id="THW59236.1"/>
    </source>
</evidence>
<keyword evidence="5 9" id="KW-0812">Transmembrane</keyword>
<comment type="pathway">
    <text evidence="2">Glycolipid biosynthesis; glycosylphosphatidylinositol-anchor biosynthesis.</text>
</comment>
<keyword evidence="6" id="KW-0256">Endoplasmic reticulum</keyword>
<dbReference type="GO" id="GO:0042765">
    <property type="term" value="C:GPI-anchor transamidase complex"/>
    <property type="evidence" value="ECO:0007669"/>
    <property type="project" value="InterPro"/>
</dbReference>
<protein>
    <submittedName>
        <fullName evidence="10">GPI transamidase-like protein component PIG-U</fullName>
    </submittedName>
</protein>
<dbReference type="UniPathway" id="UPA00196"/>
<evidence type="ECO:0000256" key="7">
    <source>
        <dbReference type="ARBA" id="ARBA00022989"/>
    </source>
</evidence>
<evidence type="ECO:0000256" key="2">
    <source>
        <dbReference type="ARBA" id="ARBA00004687"/>
    </source>
</evidence>
<dbReference type="PANTHER" id="PTHR13121:SF0">
    <property type="entry name" value="PHOSPHATIDYLINOSITOL GLYCAN ANCHOR BIOSYNTHESIS CLASS U PROTEIN"/>
    <property type="match status" value="1"/>
</dbReference>
<dbReference type="PANTHER" id="PTHR13121">
    <property type="entry name" value="GPI TRANSAMIDASE COMPONENT PIG-U"/>
    <property type="match status" value="1"/>
</dbReference>